<reference evidence="3" key="1">
    <citation type="submission" date="2020-10" db="EMBL/GenBank/DDBJ databases">
        <authorList>
            <person name="Gilroy R."/>
        </authorList>
    </citation>
    <scope>NUCLEOTIDE SEQUENCE</scope>
    <source>
        <strain evidence="3">1748</strain>
    </source>
</reference>
<dbReference type="Proteomes" id="UP000823629">
    <property type="component" value="Unassembled WGS sequence"/>
</dbReference>
<dbReference type="GO" id="GO:0003684">
    <property type="term" value="F:damaged DNA binding"/>
    <property type="evidence" value="ECO:0007669"/>
    <property type="project" value="InterPro"/>
</dbReference>
<gene>
    <name evidence="3" type="ORF">IAC78_03600</name>
</gene>
<name>A0A9D9D9X5_9BACL</name>
<comment type="caution">
    <text evidence="3">The sequence shown here is derived from an EMBL/GenBank/DDBJ whole genome shotgun (WGS) entry which is preliminary data.</text>
</comment>
<dbReference type="Pfam" id="PF00817">
    <property type="entry name" value="IMS"/>
    <property type="match status" value="1"/>
</dbReference>
<feature type="domain" description="UmuC" evidence="2">
    <location>
        <begin position="4"/>
        <end position="193"/>
    </location>
</feature>
<evidence type="ECO:0000313" key="4">
    <source>
        <dbReference type="Proteomes" id="UP000823629"/>
    </source>
</evidence>
<dbReference type="PANTHER" id="PTHR11076">
    <property type="entry name" value="DNA REPAIR POLYMERASE UMUC / TRANSFERASE FAMILY MEMBER"/>
    <property type="match status" value="1"/>
</dbReference>
<dbReference type="InterPro" id="IPR017961">
    <property type="entry name" value="DNA_pol_Y-fam_little_finger"/>
</dbReference>
<proteinExistence type="inferred from homology"/>
<dbReference type="GO" id="GO:0003887">
    <property type="term" value="F:DNA-directed DNA polymerase activity"/>
    <property type="evidence" value="ECO:0007669"/>
    <property type="project" value="TreeGrafter"/>
</dbReference>
<dbReference type="InterPro" id="IPR043502">
    <property type="entry name" value="DNA/RNA_pol_sf"/>
</dbReference>
<sequence>MPVYFAIDLKSFYASVECVDRNLDPFNTPLVVADKSRGDGTIVMAVSPYLKSLGIPSRLRLYQLKPVKGTIVARPRMSRYIEVSTKIVSIYLKYVNYIDLHIYSIDEVIMDVTRYLNLYKLSPKALAKKIIDDIYKASGLTVTCGIGDNMFLAKVAMDIEAKHKPSNIAYWKKKDVISKLWPITSFQKVWSIGANLERKLHNMGFYSIGDIALADKSYLKEKLGVIGEELHDHVNGIDNSDIREKYIPSSKSLSVGQVLFSDYTYEEGKLLIKEMSEELLIRLIASSSRCKKLHLSVGYSKRGGFSKSLNLENPSDIYSVISQGFLKLYDSYFDRDQTMRTICLASSDLSSSCYYQISLFEDYQGEAKEREGFKAVLKIKEKFGEKSVFKASNLLEKSTALRRMDQIGGHRK</sequence>
<dbReference type="InterPro" id="IPR001126">
    <property type="entry name" value="UmuC"/>
</dbReference>
<dbReference type="InterPro" id="IPR050116">
    <property type="entry name" value="DNA_polymerase-Y"/>
</dbReference>
<accession>A0A9D9D9X5</accession>
<dbReference type="GO" id="GO:0006281">
    <property type="term" value="P:DNA repair"/>
    <property type="evidence" value="ECO:0007669"/>
    <property type="project" value="InterPro"/>
</dbReference>
<dbReference type="GO" id="GO:0005829">
    <property type="term" value="C:cytosol"/>
    <property type="evidence" value="ECO:0007669"/>
    <property type="project" value="TreeGrafter"/>
</dbReference>
<dbReference type="EMBL" id="JADING010000100">
    <property type="protein sequence ID" value="MBO8414537.1"/>
    <property type="molecule type" value="Genomic_DNA"/>
</dbReference>
<dbReference type="InterPro" id="IPR036775">
    <property type="entry name" value="DNA_pol_Y-fam_lit_finger_sf"/>
</dbReference>
<dbReference type="SUPFAM" id="SSF100879">
    <property type="entry name" value="Lesion bypass DNA polymerase (Y-family), little finger domain"/>
    <property type="match status" value="1"/>
</dbReference>
<dbReference type="Pfam" id="PF11799">
    <property type="entry name" value="IMS_C"/>
    <property type="match status" value="1"/>
</dbReference>
<evidence type="ECO:0000313" key="3">
    <source>
        <dbReference type="EMBL" id="MBO8414537.1"/>
    </source>
</evidence>
<protein>
    <submittedName>
        <fullName evidence="3">Damage repair protein</fullName>
    </submittedName>
</protein>
<dbReference type="InterPro" id="IPR043128">
    <property type="entry name" value="Rev_trsase/Diguanyl_cyclase"/>
</dbReference>
<reference evidence="3" key="2">
    <citation type="journal article" date="2021" name="PeerJ">
        <title>Extensive microbial diversity within the chicken gut microbiome revealed by metagenomics and culture.</title>
        <authorList>
            <person name="Gilroy R."/>
            <person name="Ravi A."/>
            <person name="Getino M."/>
            <person name="Pursley I."/>
            <person name="Horton D.L."/>
            <person name="Alikhan N.F."/>
            <person name="Baker D."/>
            <person name="Gharbi K."/>
            <person name="Hall N."/>
            <person name="Watson M."/>
            <person name="Adriaenssens E.M."/>
            <person name="Foster-Nyarko E."/>
            <person name="Jarju S."/>
            <person name="Secka A."/>
            <person name="Antonio M."/>
            <person name="Oren A."/>
            <person name="Chaudhuri R.R."/>
            <person name="La Ragione R."/>
            <person name="Hildebrand F."/>
            <person name="Pallen M.J."/>
        </authorList>
    </citation>
    <scope>NUCLEOTIDE SEQUENCE</scope>
    <source>
        <strain evidence="3">1748</strain>
    </source>
</reference>
<dbReference type="SUPFAM" id="SSF56672">
    <property type="entry name" value="DNA/RNA polymerases"/>
    <property type="match status" value="1"/>
</dbReference>
<dbReference type="PANTHER" id="PTHR11076:SF35">
    <property type="entry name" value="DNA REPAIR PROTEIN HOMOLOG YOBH"/>
    <property type="match status" value="1"/>
</dbReference>
<dbReference type="GO" id="GO:0042276">
    <property type="term" value="P:error-prone translesion synthesis"/>
    <property type="evidence" value="ECO:0007669"/>
    <property type="project" value="TreeGrafter"/>
</dbReference>
<comment type="similarity">
    <text evidence="1">Belongs to the DNA polymerase type-Y family.</text>
</comment>
<dbReference type="Gene3D" id="3.40.1170.60">
    <property type="match status" value="1"/>
</dbReference>
<dbReference type="GO" id="GO:0009432">
    <property type="term" value="P:SOS response"/>
    <property type="evidence" value="ECO:0007669"/>
    <property type="project" value="TreeGrafter"/>
</dbReference>
<dbReference type="PROSITE" id="PS50173">
    <property type="entry name" value="UMUC"/>
    <property type="match status" value="1"/>
</dbReference>
<organism evidence="3 4">
    <name type="scientific">Candidatus Scatoplasma merdavium</name>
    <dbReference type="NCBI Taxonomy" id="2840932"/>
    <lineage>
        <taxon>Bacteria</taxon>
        <taxon>Bacillati</taxon>
        <taxon>Bacillota</taxon>
        <taxon>Bacilli</taxon>
        <taxon>Bacillales</taxon>
        <taxon>Candidatus Scatoplasma</taxon>
    </lineage>
</organism>
<dbReference type="AlphaFoldDB" id="A0A9D9D9X5"/>
<dbReference type="Gene3D" id="1.10.150.20">
    <property type="entry name" value="5' to 3' exonuclease, C-terminal subdomain"/>
    <property type="match status" value="1"/>
</dbReference>
<dbReference type="Gene3D" id="3.30.70.270">
    <property type="match status" value="1"/>
</dbReference>
<evidence type="ECO:0000256" key="1">
    <source>
        <dbReference type="ARBA" id="ARBA00010945"/>
    </source>
</evidence>
<evidence type="ECO:0000259" key="2">
    <source>
        <dbReference type="PROSITE" id="PS50173"/>
    </source>
</evidence>